<dbReference type="Proteomes" id="UP000182491">
    <property type="component" value="Unassembled WGS sequence"/>
</dbReference>
<feature type="transmembrane region" description="Helical" evidence="8">
    <location>
        <begin position="23"/>
        <end position="43"/>
    </location>
</feature>
<organism evidence="10 11">
    <name type="scientific">Pontibacter akesuensis</name>
    <dbReference type="NCBI Taxonomy" id="388950"/>
    <lineage>
        <taxon>Bacteria</taxon>
        <taxon>Pseudomonadati</taxon>
        <taxon>Bacteroidota</taxon>
        <taxon>Cytophagia</taxon>
        <taxon>Cytophagales</taxon>
        <taxon>Hymenobacteraceae</taxon>
        <taxon>Pontibacter</taxon>
    </lineage>
</organism>
<evidence type="ECO:0000256" key="1">
    <source>
        <dbReference type="ARBA" id="ARBA00004651"/>
    </source>
</evidence>
<feature type="transmembrane region" description="Helical" evidence="8">
    <location>
        <begin position="155"/>
        <end position="177"/>
    </location>
</feature>
<protein>
    <submittedName>
        <fullName evidence="10">Methyl-accepting chemotaxis protein</fullName>
    </submittedName>
</protein>
<proteinExistence type="inferred from homology"/>
<dbReference type="GO" id="GO:0015031">
    <property type="term" value="P:protein transport"/>
    <property type="evidence" value="ECO:0007669"/>
    <property type="project" value="UniProtKB-KW"/>
</dbReference>
<name>A0A1I7JY39_9BACT</name>
<keyword evidence="3 8" id="KW-0812">Transmembrane</keyword>
<evidence type="ECO:0000256" key="8">
    <source>
        <dbReference type="SAM" id="Phobius"/>
    </source>
</evidence>
<keyword evidence="11" id="KW-1185">Reference proteome</keyword>
<feature type="coiled-coil region" evidence="7">
    <location>
        <begin position="571"/>
        <end position="598"/>
    </location>
</feature>
<evidence type="ECO:0000313" key="11">
    <source>
        <dbReference type="Proteomes" id="UP000182491"/>
    </source>
</evidence>
<evidence type="ECO:0000313" key="10">
    <source>
        <dbReference type="EMBL" id="SFU90005.1"/>
    </source>
</evidence>
<keyword evidence="6" id="KW-0653">Protein transport</keyword>
<sequence>MDFLYRLFPYKSLFQADGNTLTAWWVLLIISIFLGFVIYLIYITKHLSNNLKKITESFSEESILSNKLFASVWNDYSHSFIEIEEGKRTDEYSYEYFNESNILSKSTNLKLINSIPNILVGLGILGTFIGLTYGISNFQTESTEQIKESIETLLAGMGTAFITSLYGMLLSLIFTVVEKIQVNSLHNSLHRFCYRLDRSYRITKEEERILELRRQETVLSDYFIFTDEHNNKVKPANLFRDLYEESRKQSEALQSFSTDLANLIEAGFEKILNDPDQGVTHELRCLKSEIENLGNKLQDPTTEMTQNIVKNLEASMSKMMEEFSSAVSGSTKSDLEHLSSMLSQAGSSLTDLPGKLQEMTENLGENFRGLQDVVEKITTQTLSQSENVTDRMRGQVDEMSEIIKERMGELQVGQEVLMGRQSENLHISDRLLSSFNNSIEKMNGLSAEVTNSISKFSKVQVELNSVSGQLRHISDNVVTSTNTFKNAQNEFSQHSNDFIRKNSETIQEIQKSLTKAKEVSADYADKFSVIENGLQNIFEQIEEGINNYRDTVGGSLETFLSKYSEALTNTASSLEGASTKQEEILEELTEQLSKLQMNRVKV</sequence>
<keyword evidence="4 8" id="KW-1133">Transmembrane helix</keyword>
<dbReference type="STRING" id="388950.GCA_001611675_00746"/>
<dbReference type="OrthoDB" id="9798009at2"/>
<reference evidence="11" key="1">
    <citation type="submission" date="2016-10" db="EMBL/GenBank/DDBJ databases">
        <authorList>
            <person name="Varghese N."/>
        </authorList>
    </citation>
    <scope>NUCLEOTIDE SEQUENCE [LARGE SCALE GENOMIC DNA]</scope>
    <source>
        <strain evidence="11">DSM 18820</strain>
    </source>
</reference>
<accession>A0A1I7JY39</accession>
<feature type="transmembrane region" description="Helical" evidence="8">
    <location>
        <begin position="115"/>
        <end position="135"/>
    </location>
</feature>
<evidence type="ECO:0000256" key="3">
    <source>
        <dbReference type="ARBA" id="ARBA00022692"/>
    </source>
</evidence>
<evidence type="ECO:0000259" key="9">
    <source>
        <dbReference type="Pfam" id="PF01618"/>
    </source>
</evidence>
<evidence type="ECO:0000256" key="2">
    <source>
        <dbReference type="ARBA" id="ARBA00022475"/>
    </source>
</evidence>
<keyword evidence="6" id="KW-0813">Transport</keyword>
<feature type="domain" description="MotA/TolQ/ExbB proton channel" evidence="9">
    <location>
        <begin position="106"/>
        <end position="181"/>
    </location>
</feature>
<keyword evidence="5 8" id="KW-0472">Membrane</keyword>
<dbReference type="InterPro" id="IPR002898">
    <property type="entry name" value="MotA_ExbB_proton_chnl"/>
</dbReference>
<keyword evidence="7" id="KW-0175">Coiled coil</keyword>
<dbReference type="AlphaFoldDB" id="A0A1I7JY39"/>
<dbReference type="EMBL" id="FPCA01000004">
    <property type="protein sequence ID" value="SFU90005.1"/>
    <property type="molecule type" value="Genomic_DNA"/>
</dbReference>
<comment type="similarity">
    <text evidence="6">Belongs to the exbB/tolQ family.</text>
</comment>
<evidence type="ECO:0000256" key="4">
    <source>
        <dbReference type="ARBA" id="ARBA00022989"/>
    </source>
</evidence>
<evidence type="ECO:0000256" key="6">
    <source>
        <dbReference type="RuleBase" id="RU004057"/>
    </source>
</evidence>
<comment type="subcellular location">
    <subcellularLocation>
        <location evidence="1">Cell membrane</location>
        <topology evidence="1">Multi-pass membrane protein</topology>
    </subcellularLocation>
    <subcellularLocation>
        <location evidence="6">Membrane</location>
        <topology evidence="6">Multi-pass membrane protein</topology>
    </subcellularLocation>
</comment>
<dbReference type="RefSeq" id="WP_068836926.1">
    <property type="nucleotide sequence ID" value="NZ_BMXC01000004.1"/>
</dbReference>
<dbReference type="GO" id="GO:0005886">
    <property type="term" value="C:plasma membrane"/>
    <property type="evidence" value="ECO:0007669"/>
    <property type="project" value="UniProtKB-SubCell"/>
</dbReference>
<dbReference type="Gene3D" id="1.20.120.20">
    <property type="entry name" value="Apolipoprotein"/>
    <property type="match status" value="2"/>
</dbReference>
<evidence type="ECO:0000256" key="5">
    <source>
        <dbReference type="ARBA" id="ARBA00023136"/>
    </source>
</evidence>
<keyword evidence="2" id="KW-1003">Cell membrane</keyword>
<evidence type="ECO:0000256" key="7">
    <source>
        <dbReference type="SAM" id="Coils"/>
    </source>
</evidence>
<dbReference type="Pfam" id="PF01618">
    <property type="entry name" value="MotA_ExbB"/>
    <property type="match status" value="1"/>
</dbReference>
<gene>
    <name evidence="10" type="ORF">SAMN04487941_3165</name>
</gene>